<keyword evidence="4" id="KW-0479">Metal-binding</keyword>
<comment type="similarity">
    <text evidence="1">Belongs to the HAD-like hydrolase superfamily.</text>
</comment>
<reference evidence="5 6" key="1">
    <citation type="submission" date="2014-09" db="EMBL/GenBank/DDBJ databases">
        <title>Draft genome of Bradyrhizobium japonicum Is-34.</title>
        <authorList>
            <person name="Tsurumaru H."/>
            <person name="Yamakawa T."/>
            <person name="Hashimoto S."/>
            <person name="Okizaki K."/>
            <person name="Kanesaki Y."/>
            <person name="Yoshikawa H."/>
            <person name="Yajima S."/>
        </authorList>
    </citation>
    <scope>NUCLEOTIDE SEQUENCE [LARGE SCALE GENOMIC DNA]</scope>
    <source>
        <strain evidence="5 6">Is-34</strain>
    </source>
</reference>
<dbReference type="EMBL" id="JRPN01000017">
    <property type="protein sequence ID" value="KGT77975.1"/>
    <property type="molecule type" value="Genomic_DNA"/>
</dbReference>
<dbReference type="GO" id="GO:0016791">
    <property type="term" value="F:phosphatase activity"/>
    <property type="evidence" value="ECO:0007669"/>
    <property type="project" value="TreeGrafter"/>
</dbReference>
<dbReference type="Proteomes" id="UP000030377">
    <property type="component" value="Unassembled WGS sequence"/>
</dbReference>
<keyword evidence="5" id="KW-0808">Transferase</keyword>
<feature type="binding site" evidence="4">
    <location>
        <position position="216"/>
    </location>
    <ligand>
        <name>Mg(2+)</name>
        <dbReference type="ChEBI" id="CHEBI:18420"/>
    </ligand>
</feature>
<name>A0A0A3XUA7_BRAJP</name>
<dbReference type="NCBIfam" id="TIGR01460">
    <property type="entry name" value="HAD-SF-IIA"/>
    <property type="match status" value="1"/>
</dbReference>
<feature type="binding site" evidence="4">
    <location>
        <position position="21"/>
    </location>
    <ligand>
        <name>Mg(2+)</name>
        <dbReference type="ChEBI" id="CHEBI:18420"/>
    </ligand>
</feature>
<evidence type="ECO:0000313" key="5">
    <source>
        <dbReference type="EMBL" id="KGT77975.1"/>
    </source>
</evidence>
<keyword evidence="4" id="KW-0460">Magnesium</keyword>
<dbReference type="GO" id="GO:0005737">
    <property type="term" value="C:cytoplasm"/>
    <property type="evidence" value="ECO:0007669"/>
    <property type="project" value="TreeGrafter"/>
</dbReference>
<feature type="active site" description="Proton donor" evidence="2">
    <location>
        <position position="21"/>
    </location>
</feature>
<sequence>MVSVSSNINWPPIEGIISDLDGVVYRGGTVIADAIEAFTRWQKAGVPFCFATNNSTHTPEDVVGRLRGSGLSIAPSQVVTSAITAAELVRTNYPHLTRIYVIGAPSLVTAMRDAGLEVTDRAPEAVVMGLDRDITHEKLRIAVESILNGAVFIGTNPDLLLPTASGFEPGAGATIAAVAAATQVQPSIVGKPQVPMIETALSRLGTKRGSTIMIGDQVPTDIQAGKRAGLATVLVTTGVPTRQDPSLMAPDFIVSSLREIEVSAARAAQPRQRRA</sequence>
<dbReference type="InterPro" id="IPR036412">
    <property type="entry name" value="HAD-like_sf"/>
</dbReference>
<evidence type="ECO:0000313" key="6">
    <source>
        <dbReference type="Proteomes" id="UP000030377"/>
    </source>
</evidence>
<dbReference type="GO" id="GO:0046872">
    <property type="term" value="F:metal ion binding"/>
    <property type="evidence" value="ECO:0007669"/>
    <property type="project" value="UniProtKB-KW"/>
</dbReference>
<dbReference type="GO" id="GO:0016740">
    <property type="term" value="F:transferase activity"/>
    <property type="evidence" value="ECO:0007669"/>
    <property type="project" value="UniProtKB-KW"/>
</dbReference>
<comment type="caution">
    <text evidence="5">The sequence shown here is derived from an EMBL/GenBank/DDBJ whole genome shotgun (WGS) entry which is preliminary data.</text>
</comment>
<evidence type="ECO:0000256" key="3">
    <source>
        <dbReference type="PIRSR" id="PIRSR000915-2"/>
    </source>
</evidence>
<evidence type="ECO:0000256" key="1">
    <source>
        <dbReference type="PIRNR" id="PIRNR000915"/>
    </source>
</evidence>
<dbReference type="PANTHER" id="PTHR19288">
    <property type="entry name" value="4-NITROPHENYLPHOSPHATASE-RELATED"/>
    <property type="match status" value="1"/>
</dbReference>
<organism evidence="5 6">
    <name type="scientific">Bradyrhizobium japonicum</name>
    <dbReference type="NCBI Taxonomy" id="375"/>
    <lineage>
        <taxon>Bacteria</taxon>
        <taxon>Pseudomonadati</taxon>
        <taxon>Pseudomonadota</taxon>
        <taxon>Alphaproteobacteria</taxon>
        <taxon>Hyphomicrobiales</taxon>
        <taxon>Nitrobacteraceae</taxon>
        <taxon>Bradyrhizobium</taxon>
    </lineage>
</organism>
<proteinExistence type="inferred from homology"/>
<dbReference type="SUPFAM" id="SSF56784">
    <property type="entry name" value="HAD-like"/>
    <property type="match status" value="1"/>
</dbReference>
<feature type="active site" description="Nucleophile" evidence="2">
    <location>
        <position position="19"/>
    </location>
</feature>
<gene>
    <name evidence="5" type="ORF">MA20_20265</name>
</gene>
<dbReference type="Gene3D" id="3.40.50.1000">
    <property type="entry name" value="HAD superfamily/HAD-like"/>
    <property type="match status" value="2"/>
</dbReference>
<dbReference type="STRING" id="375.BKD09_RS43265"/>
<dbReference type="PIRSF" id="PIRSF000915">
    <property type="entry name" value="PGP-type_phosphatase"/>
    <property type="match status" value="1"/>
</dbReference>
<dbReference type="AlphaFoldDB" id="A0A0A3XUA7"/>
<dbReference type="PANTHER" id="PTHR19288:SF46">
    <property type="entry name" value="HALOACID DEHALOGENASE-LIKE HYDROLASE DOMAIN-CONTAINING PROTEIN 2"/>
    <property type="match status" value="1"/>
</dbReference>
<feature type="binding site" evidence="4">
    <location>
        <position position="19"/>
    </location>
    <ligand>
        <name>Mg(2+)</name>
        <dbReference type="ChEBI" id="CHEBI:18420"/>
    </ligand>
</feature>
<evidence type="ECO:0000256" key="4">
    <source>
        <dbReference type="PIRSR" id="PIRSR000915-3"/>
    </source>
</evidence>
<dbReference type="RefSeq" id="WP_041956613.1">
    <property type="nucleotide sequence ID" value="NZ_JRPN01000017.1"/>
</dbReference>
<dbReference type="InterPro" id="IPR006357">
    <property type="entry name" value="HAD-SF_hydro_IIA"/>
</dbReference>
<evidence type="ECO:0000256" key="2">
    <source>
        <dbReference type="PIRSR" id="PIRSR000915-1"/>
    </source>
</evidence>
<dbReference type="Pfam" id="PF13242">
    <property type="entry name" value="Hydrolase_like"/>
    <property type="match status" value="1"/>
</dbReference>
<accession>A0A0A3XUA7</accession>
<protein>
    <submittedName>
        <fullName evidence="5">Phosphotransferase</fullName>
    </submittedName>
</protein>
<dbReference type="Pfam" id="PF13344">
    <property type="entry name" value="Hydrolase_6"/>
    <property type="match status" value="1"/>
</dbReference>
<comment type="cofactor">
    <cofactor evidence="4">
        <name>Mg(2+)</name>
        <dbReference type="ChEBI" id="CHEBI:18420"/>
    </cofactor>
    <text evidence="4">Divalent metal ions. Mg(2+) is the most effective.</text>
</comment>
<dbReference type="InterPro" id="IPR023214">
    <property type="entry name" value="HAD_sf"/>
</dbReference>
<feature type="binding site" evidence="3">
    <location>
        <position position="191"/>
    </location>
    <ligand>
        <name>substrate</name>
    </ligand>
</feature>